<evidence type="ECO:0000256" key="5">
    <source>
        <dbReference type="ARBA" id="ARBA00022617"/>
    </source>
</evidence>
<name>A0AA35RJV6_GEOBA</name>
<feature type="domain" description="Nitrite/sulphite reductase 4Fe-4S" evidence="14">
    <location>
        <begin position="1"/>
        <end position="156"/>
    </location>
</feature>
<dbReference type="InterPro" id="IPR036136">
    <property type="entry name" value="Nit/Sulf_reduc_fer-like_dom_sf"/>
</dbReference>
<dbReference type="GO" id="GO:0046872">
    <property type="term" value="F:metal ion binding"/>
    <property type="evidence" value="ECO:0007669"/>
    <property type="project" value="UniProtKB-KW"/>
</dbReference>
<feature type="compositionally biased region" description="Basic and acidic residues" evidence="13">
    <location>
        <begin position="403"/>
        <end position="413"/>
    </location>
</feature>
<dbReference type="SUPFAM" id="SSF56014">
    <property type="entry name" value="Nitrite and sulphite reductase 4Fe-4S domain-like"/>
    <property type="match status" value="2"/>
</dbReference>
<evidence type="ECO:0000259" key="14">
    <source>
        <dbReference type="Pfam" id="PF01077"/>
    </source>
</evidence>
<evidence type="ECO:0000259" key="15">
    <source>
        <dbReference type="Pfam" id="PF03460"/>
    </source>
</evidence>
<feature type="domain" description="Nitrite/sulphite reductase 4Fe-4S" evidence="14">
    <location>
        <begin position="251"/>
        <end position="349"/>
    </location>
</feature>
<dbReference type="PANTHER" id="PTHR32439">
    <property type="entry name" value="FERREDOXIN--NITRITE REDUCTASE, CHLOROPLASTIC"/>
    <property type="match status" value="1"/>
</dbReference>
<evidence type="ECO:0000256" key="3">
    <source>
        <dbReference type="ARBA" id="ARBA00010429"/>
    </source>
</evidence>
<dbReference type="GO" id="GO:0051539">
    <property type="term" value="F:4 iron, 4 sulfur cluster binding"/>
    <property type="evidence" value="ECO:0007669"/>
    <property type="project" value="UniProtKB-KW"/>
</dbReference>
<feature type="region of interest" description="Disordered" evidence="13">
    <location>
        <begin position="377"/>
        <end position="413"/>
    </location>
</feature>
<dbReference type="GO" id="GO:0048307">
    <property type="term" value="F:ferredoxin-nitrite reductase activity"/>
    <property type="evidence" value="ECO:0007669"/>
    <property type="project" value="UniProtKB-EC"/>
</dbReference>
<keyword evidence="9" id="KW-0411">Iron-sulfur</keyword>
<evidence type="ECO:0000256" key="1">
    <source>
        <dbReference type="ARBA" id="ARBA00001929"/>
    </source>
</evidence>
<dbReference type="Pfam" id="PF03460">
    <property type="entry name" value="NIR_SIR_ferr"/>
    <property type="match status" value="1"/>
</dbReference>
<comment type="catalytic activity">
    <reaction evidence="12">
        <text>6 oxidized [2Fe-2S]-[ferredoxin] + NH4(+) + 2 H2O = nitrite + 6 reduced [2Fe-2S]-[ferredoxin] + 8 H(+)</text>
        <dbReference type="Rhea" id="RHEA:18041"/>
        <dbReference type="Rhea" id="RHEA-COMP:10000"/>
        <dbReference type="Rhea" id="RHEA-COMP:10001"/>
        <dbReference type="ChEBI" id="CHEBI:15377"/>
        <dbReference type="ChEBI" id="CHEBI:15378"/>
        <dbReference type="ChEBI" id="CHEBI:16301"/>
        <dbReference type="ChEBI" id="CHEBI:28938"/>
        <dbReference type="ChEBI" id="CHEBI:33737"/>
        <dbReference type="ChEBI" id="CHEBI:33738"/>
        <dbReference type="EC" id="1.7.7.1"/>
    </reaction>
</comment>
<evidence type="ECO:0000256" key="11">
    <source>
        <dbReference type="ARBA" id="ARBA00040459"/>
    </source>
</evidence>
<evidence type="ECO:0000313" key="16">
    <source>
        <dbReference type="EMBL" id="CAI8011941.1"/>
    </source>
</evidence>
<dbReference type="InterPro" id="IPR006067">
    <property type="entry name" value="NO2/SO3_Rdtase_4Fe4S_dom"/>
</dbReference>
<dbReference type="Pfam" id="PF01077">
    <property type="entry name" value="NIR_SIR"/>
    <property type="match status" value="2"/>
</dbReference>
<keyword evidence="4" id="KW-0004">4Fe-4S</keyword>
<accession>A0AA35RJV6</accession>
<keyword evidence="5" id="KW-0349">Heme</keyword>
<dbReference type="Gene3D" id="3.30.413.10">
    <property type="entry name" value="Sulfite Reductase Hemoprotein, domain 1"/>
    <property type="match status" value="2"/>
</dbReference>
<dbReference type="AlphaFoldDB" id="A0AA35RJV6"/>
<keyword evidence="7" id="KW-0560">Oxidoreductase</keyword>
<dbReference type="Proteomes" id="UP001174909">
    <property type="component" value="Unassembled WGS sequence"/>
</dbReference>
<evidence type="ECO:0000256" key="6">
    <source>
        <dbReference type="ARBA" id="ARBA00022723"/>
    </source>
</evidence>
<dbReference type="SUPFAM" id="SSF55124">
    <property type="entry name" value="Nitrite/Sulfite reductase N-terminal domain-like"/>
    <property type="match status" value="1"/>
</dbReference>
<reference evidence="16" key="1">
    <citation type="submission" date="2023-03" db="EMBL/GenBank/DDBJ databases">
        <authorList>
            <person name="Steffen K."/>
            <person name="Cardenas P."/>
        </authorList>
    </citation>
    <scope>NUCLEOTIDE SEQUENCE</scope>
</reference>
<dbReference type="EC" id="1.7.7.1" evidence="10"/>
<proteinExistence type="inferred from homology"/>
<gene>
    <name evidence="16" type="ORF">GBAR_LOCUS7661</name>
</gene>
<dbReference type="InterPro" id="IPR006066">
    <property type="entry name" value="NO2/SO3_Rdtase_FeS/sirohaem_BS"/>
</dbReference>
<keyword evidence="6" id="KW-0479">Metal-binding</keyword>
<comment type="similarity">
    <text evidence="3">Belongs to the nitrite and sulfite reductase 4Fe-4S domain family.</text>
</comment>
<comment type="cofactor">
    <cofactor evidence="1">
        <name>siroheme</name>
        <dbReference type="ChEBI" id="CHEBI:60052"/>
    </cofactor>
</comment>
<dbReference type="PROSITE" id="PS00365">
    <property type="entry name" value="NIR_SIR"/>
    <property type="match status" value="2"/>
</dbReference>
<protein>
    <recommendedName>
        <fullName evidence="11">Ferredoxin--nitrite reductase, chloroplastic</fullName>
        <ecNumber evidence="10">1.7.7.1</ecNumber>
    </recommendedName>
</protein>
<sequence>MDNIRGTNTCALSGLTPKELFDAAPASEEFTRMFLNNREYTNLPRKLNVAFTGCLENCIHAETQDIAMTPAFGTDGAHGFNVAVGGKMGSGGMSIAEPLDVFVSPEEAASLASTITLMFRDEGSREKRTRARLAFLLDDWGVAKFRERLQGRWGRPLQRAGQDARYEHHADHVGVNPQKQEGLYSVGLSVPTGRTCADDMTELARLALVYGSGAIRLTVGQNAIIADVPEANLPALLEEPLLSRLSPDPAPQMRGLVSCTGNDYCNLALIETKSVSRRVIEALDSRYPDAAPLRMYWSGCPAGCGNHHAADIGFQGGKTRFEGEVVDAVTIFAGGRTGPNAQPARKVMEQVPVLFTSGGASVLPRAAMESCRVTQIHRYPTNGTQRPNKLPASHSDSLIEATADPRRMSDSQH</sequence>
<dbReference type="InterPro" id="IPR051329">
    <property type="entry name" value="NIR_SIR_4Fe-4S"/>
</dbReference>
<evidence type="ECO:0000256" key="8">
    <source>
        <dbReference type="ARBA" id="ARBA00023004"/>
    </source>
</evidence>
<dbReference type="InterPro" id="IPR045854">
    <property type="entry name" value="NO2/SO3_Rdtase_4Fe4S_sf"/>
</dbReference>
<evidence type="ECO:0000256" key="7">
    <source>
        <dbReference type="ARBA" id="ARBA00023002"/>
    </source>
</evidence>
<organism evidence="16 17">
    <name type="scientific">Geodia barretti</name>
    <name type="common">Barrett's horny sponge</name>
    <dbReference type="NCBI Taxonomy" id="519541"/>
    <lineage>
        <taxon>Eukaryota</taxon>
        <taxon>Metazoa</taxon>
        <taxon>Porifera</taxon>
        <taxon>Demospongiae</taxon>
        <taxon>Heteroscleromorpha</taxon>
        <taxon>Tetractinellida</taxon>
        <taxon>Astrophorina</taxon>
        <taxon>Geodiidae</taxon>
        <taxon>Geodia</taxon>
    </lineage>
</organism>
<dbReference type="EMBL" id="CASHTH010001136">
    <property type="protein sequence ID" value="CAI8011941.1"/>
    <property type="molecule type" value="Genomic_DNA"/>
</dbReference>
<evidence type="ECO:0000256" key="2">
    <source>
        <dbReference type="ARBA" id="ARBA00005096"/>
    </source>
</evidence>
<dbReference type="PRINTS" id="PR00397">
    <property type="entry name" value="SIROHAEM"/>
</dbReference>
<dbReference type="InterPro" id="IPR005117">
    <property type="entry name" value="NiRdtase/SiRdtase_haem-b_fer"/>
</dbReference>
<comment type="caution">
    <text evidence="16">The sequence shown here is derived from an EMBL/GenBank/DDBJ whole genome shotgun (WGS) entry which is preliminary data.</text>
</comment>
<keyword evidence="17" id="KW-1185">Reference proteome</keyword>
<dbReference type="PANTHER" id="PTHR32439:SF0">
    <property type="entry name" value="FERREDOXIN--NITRITE REDUCTASE, CHLOROPLASTIC"/>
    <property type="match status" value="1"/>
</dbReference>
<evidence type="ECO:0000313" key="17">
    <source>
        <dbReference type="Proteomes" id="UP001174909"/>
    </source>
</evidence>
<evidence type="ECO:0000256" key="4">
    <source>
        <dbReference type="ARBA" id="ARBA00022485"/>
    </source>
</evidence>
<evidence type="ECO:0000256" key="12">
    <source>
        <dbReference type="ARBA" id="ARBA00048538"/>
    </source>
</evidence>
<keyword evidence="8" id="KW-0408">Iron</keyword>
<dbReference type="Gene3D" id="3.90.480.10">
    <property type="entry name" value="Sulfite Reductase Hemoprotein,Domain 2"/>
    <property type="match status" value="1"/>
</dbReference>
<evidence type="ECO:0000256" key="10">
    <source>
        <dbReference type="ARBA" id="ARBA00038893"/>
    </source>
</evidence>
<comment type="pathway">
    <text evidence="2">Nitrogen metabolism; nitrate reduction (assimilation).</text>
</comment>
<feature type="domain" description="Nitrite/Sulfite reductase ferredoxin-like" evidence="15">
    <location>
        <begin position="177"/>
        <end position="240"/>
    </location>
</feature>
<evidence type="ECO:0000256" key="9">
    <source>
        <dbReference type="ARBA" id="ARBA00023014"/>
    </source>
</evidence>
<dbReference type="GO" id="GO:0020037">
    <property type="term" value="F:heme binding"/>
    <property type="evidence" value="ECO:0007669"/>
    <property type="project" value="InterPro"/>
</dbReference>
<evidence type="ECO:0000256" key="13">
    <source>
        <dbReference type="SAM" id="MobiDB-lite"/>
    </source>
</evidence>